<sequence>MCGTYSILNLLRDSGILSMLPCLETLNLKYDIIQHQEKPSTSKYLIRRASKLGLTK</sequence>
<evidence type="ECO:0000313" key="1">
    <source>
        <dbReference type="EMBL" id="RPA92034.1"/>
    </source>
</evidence>
<organism evidence="1 2">
    <name type="scientific">Choiromyces venosus 120613-1</name>
    <dbReference type="NCBI Taxonomy" id="1336337"/>
    <lineage>
        <taxon>Eukaryota</taxon>
        <taxon>Fungi</taxon>
        <taxon>Dikarya</taxon>
        <taxon>Ascomycota</taxon>
        <taxon>Pezizomycotina</taxon>
        <taxon>Pezizomycetes</taxon>
        <taxon>Pezizales</taxon>
        <taxon>Tuberaceae</taxon>
        <taxon>Choiromyces</taxon>
    </lineage>
</organism>
<proteinExistence type="predicted"/>
<dbReference type="Proteomes" id="UP000276215">
    <property type="component" value="Unassembled WGS sequence"/>
</dbReference>
<dbReference type="EMBL" id="ML120482">
    <property type="protein sequence ID" value="RPA92034.1"/>
    <property type="molecule type" value="Genomic_DNA"/>
</dbReference>
<keyword evidence="2" id="KW-1185">Reference proteome</keyword>
<gene>
    <name evidence="1" type="ORF">L873DRAFT_245745</name>
</gene>
<name>A0A3N4JE17_9PEZI</name>
<accession>A0A3N4JE17</accession>
<dbReference type="AlphaFoldDB" id="A0A3N4JE17"/>
<reference evidence="1 2" key="1">
    <citation type="journal article" date="2018" name="Nat. Ecol. Evol.">
        <title>Pezizomycetes genomes reveal the molecular basis of ectomycorrhizal truffle lifestyle.</title>
        <authorList>
            <person name="Murat C."/>
            <person name="Payen T."/>
            <person name="Noel B."/>
            <person name="Kuo A."/>
            <person name="Morin E."/>
            <person name="Chen J."/>
            <person name="Kohler A."/>
            <person name="Krizsan K."/>
            <person name="Balestrini R."/>
            <person name="Da Silva C."/>
            <person name="Montanini B."/>
            <person name="Hainaut M."/>
            <person name="Levati E."/>
            <person name="Barry K.W."/>
            <person name="Belfiori B."/>
            <person name="Cichocki N."/>
            <person name="Clum A."/>
            <person name="Dockter R.B."/>
            <person name="Fauchery L."/>
            <person name="Guy J."/>
            <person name="Iotti M."/>
            <person name="Le Tacon F."/>
            <person name="Lindquist E.A."/>
            <person name="Lipzen A."/>
            <person name="Malagnac F."/>
            <person name="Mello A."/>
            <person name="Molinier V."/>
            <person name="Miyauchi S."/>
            <person name="Poulain J."/>
            <person name="Riccioni C."/>
            <person name="Rubini A."/>
            <person name="Sitrit Y."/>
            <person name="Splivallo R."/>
            <person name="Traeger S."/>
            <person name="Wang M."/>
            <person name="Zifcakova L."/>
            <person name="Wipf D."/>
            <person name="Zambonelli A."/>
            <person name="Paolocci F."/>
            <person name="Nowrousian M."/>
            <person name="Ottonello S."/>
            <person name="Baldrian P."/>
            <person name="Spatafora J.W."/>
            <person name="Henrissat B."/>
            <person name="Nagy L.G."/>
            <person name="Aury J.M."/>
            <person name="Wincker P."/>
            <person name="Grigoriev I.V."/>
            <person name="Bonfante P."/>
            <person name="Martin F.M."/>
        </authorList>
    </citation>
    <scope>NUCLEOTIDE SEQUENCE [LARGE SCALE GENOMIC DNA]</scope>
    <source>
        <strain evidence="1 2">120613-1</strain>
    </source>
</reference>
<evidence type="ECO:0000313" key="2">
    <source>
        <dbReference type="Proteomes" id="UP000276215"/>
    </source>
</evidence>
<protein>
    <submittedName>
        <fullName evidence="1">Uncharacterized protein</fullName>
    </submittedName>
</protein>